<evidence type="ECO:0000259" key="3">
    <source>
        <dbReference type="Pfam" id="PF16331"/>
    </source>
</evidence>
<keyword evidence="1" id="KW-0574">Periplasm</keyword>
<dbReference type="Gene3D" id="1.25.40.10">
    <property type="entry name" value="Tetratricopeptide repeat domain"/>
    <property type="match status" value="1"/>
</dbReference>
<dbReference type="Pfam" id="PF16331">
    <property type="entry name" value="TolA_bind_tri"/>
    <property type="match status" value="1"/>
</dbReference>
<protein>
    <recommendedName>
        <fullName evidence="1">Cell division coordinator CpoB</fullName>
    </recommendedName>
</protein>
<evidence type="ECO:0000313" key="5">
    <source>
        <dbReference type="EMBL" id="SCC82769.1"/>
    </source>
</evidence>
<feature type="domain" description="YbgF trimerisation" evidence="3">
    <location>
        <begin position="38"/>
        <end position="97"/>
    </location>
</feature>
<evidence type="ECO:0000313" key="4">
    <source>
        <dbReference type="EMBL" id="KPQ12556.1"/>
    </source>
</evidence>
<reference evidence="5 7" key="2">
    <citation type="submission" date="2016-08" db="EMBL/GenBank/DDBJ databases">
        <authorList>
            <person name="Varghese N."/>
            <person name="Submissions Spin"/>
        </authorList>
    </citation>
    <scope>NUCLEOTIDE SEQUENCE [LARGE SCALE GENOMIC DNA]</scope>
    <source>
        <strain evidence="5 7">HL-109</strain>
    </source>
</reference>
<keyword evidence="1" id="KW-0732">Signal</keyword>
<dbReference type="Proteomes" id="UP000050497">
    <property type="component" value="Unassembled WGS sequence"/>
</dbReference>
<dbReference type="NCBIfam" id="TIGR02795">
    <property type="entry name" value="tol_pal_ybgF"/>
    <property type="match status" value="1"/>
</dbReference>
<dbReference type="Pfam" id="PF13174">
    <property type="entry name" value="TPR_6"/>
    <property type="match status" value="1"/>
</dbReference>
<dbReference type="STRING" id="1653334.GA0071312_3779"/>
<accession>A0A0P7XBA2</accession>
<proteinExistence type="inferred from homology"/>
<dbReference type="GO" id="GO:0030288">
    <property type="term" value="C:outer membrane-bounded periplasmic space"/>
    <property type="evidence" value="ECO:0007669"/>
    <property type="project" value="UniProtKB-UniRule"/>
</dbReference>
<dbReference type="Pfam" id="PF13432">
    <property type="entry name" value="TPR_16"/>
    <property type="match status" value="1"/>
</dbReference>
<dbReference type="InterPro" id="IPR019734">
    <property type="entry name" value="TPR_rpt"/>
</dbReference>
<dbReference type="OrthoDB" id="7185608at2"/>
<comment type="subcellular location">
    <subcellularLocation>
        <location evidence="1">Periplasm</location>
    </subcellularLocation>
</comment>
<sequence length="351" mass="37533">MKTLRIRPLIGFFAGFPARAFAVAALIAGFSLLVPAAAKAQDLSEIVLRLNQLEGQVRNLSGQVEELQFENRQLRERLQRMQEDVAFRFDELGAGPAPQRSGQNTPPAEDPVPATPQMDAPDAAQPSSEAPLQQAGPGRGDAFDPGRDPLAPGTPQPLGSTQPSAPLALPGAILGNGEDAQTGSDSGLTMSLPQLRNRDLNGDASAQDTGDTAPRPSIAATGDADPRTLYDSAYALLLQGAYDDAEMGFRQFLQSHPRDDLAPQARYWLGESYRGQERYREAAEQFLTVSTEYSETDVAPQAMLRLGGALVEIGALEQACATFAEIPQQYPQAAEAMRDNIAREASRAGCA</sequence>
<dbReference type="GO" id="GO:0043093">
    <property type="term" value="P:FtsZ-dependent cytokinesis"/>
    <property type="evidence" value="ECO:0007669"/>
    <property type="project" value="UniProtKB-UniRule"/>
</dbReference>
<reference evidence="4 6" key="1">
    <citation type="submission" date="2015-09" db="EMBL/GenBank/DDBJ databases">
        <title>Identification and resolution of microdiversity through metagenomic sequencing of parallel consortia.</title>
        <authorList>
            <person name="Nelson W.C."/>
            <person name="Romine M.F."/>
            <person name="Lindemann S.R."/>
        </authorList>
    </citation>
    <scope>NUCLEOTIDE SEQUENCE [LARGE SCALE GENOMIC DNA]</scope>
    <source>
        <strain evidence="4">HL-109</strain>
    </source>
</reference>
<keyword evidence="7" id="KW-1185">Reference proteome</keyword>
<feature type="compositionally biased region" description="Polar residues" evidence="2">
    <location>
        <begin position="179"/>
        <end position="194"/>
    </location>
</feature>
<evidence type="ECO:0000313" key="6">
    <source>
        <dbReference type="Proteomes" id="UP000050497"/>
    </source>
</evidence>
<keyword evidence="1" id="KW-0132">Cell division</keyword>
<keyword evidence="1" id="KW-0131">Cell cycle</keyword>
<evidence type="ECO:0000256" key="1">
    <source>
        <dbReference type="HAMAP-Rule" id="MF_02066"/>
    </source>
</evidence>
<dbReference type="AlphaFoldDB" id="A0A0P7XBA2"/>
<dbReference type="HAMAP" id="MF_02066">
    <property type="entry name" value="CpoB"/>
    <property type="match status" value="1"/>
</dbReference>
<organism evidence="4 6">
    <name type="scientific">Saliniramus fredricksonii</name>
    <dbReference type="NCBI Taxonomy" id="1653334"/>
    <lineage>
        <taxon>Bacteria</taxon>
        <taxon>Pseudomonadati</taxon>
        <taxon>Pseudomonadota</taxon>
        <taxon>Alphaproteobacteria</taxon>
        <taxon>Hyphomicrobiales</taxon>
        <taxon>Salinarimonadaceae</taxon>
        <taxon>Saliniramus</taxon>
    </lineage>
</organism>
<dbReference type="GO" id="GO:0070206">
    <property type="term" value="P:protein trimerization"/>
    <property type="evidence" value="ECO:0007669"/>
    <property type="project" value="InterPro"/>
</dbReference>
<dbReference type="EMBL" id="FMBM01000003">
    <property type="protein sequence ID" value="SCC82769.1"/>
    <property type="molecule type" value="Genomic_DNA"/>
</dbReference>
<dbReference type="InterPro" id="IPR032519">
    <property type="entry name" value="YbgF_tri"/>
</dbReference>
<feature type="region of interest" description="Disordered" evidence="2">
    <location>
        <begin position="92"/>
        <end position="225"/>
    </location>
</feature>
<keyword evidence="1" id="KW-0175">Coiled coil</keyword>
<dbReference type="EMBL" id="LJSX01000001">
    <property type="protein sequence ID" value="KPQ12556.1"/>
    <property type="molecule type" value="Genomic_DNA"/>
</dbReference>
<dbReference type="InterPro" id="IPR011990">
    <property type="entry name" value="TPR-like_helical_dom_sf"/>
</dbReference>
<feature type="coiled-coil region" evidence="1">
    <location>
        <begin position="43"/>
        <end position="84"/>
    </location>
</feature>
<evidence type="ECO:0000313" key="7">
    <source>
        <dbReference type="Proteomes" id="UP000182800"/>
    </source>
</evidence>
<comment type="similarity">
    <text evidence="1">Belongs to the CpoB family.</text>
</comment>
<dbReference type="InterPro" id="IPR034706">
    <property type="entry name" value="CpoB"/>
</dbReference>
<name>A0A0P7XBA2_9HYPH</name>
<dbReference type="Proteomes" id="UP000182800">
    <property type="component" value="Unassembled WGS sequence"/>
</dbReference>
<dbReference type="PATRIC" id="fig|1653334.4.peg.1806"/>
<evidence type="ECO:0000256" key="2">
    <source>
        <dbReference type="SAM" id="MobiDB-lite"/>
    </source>
</evidence>
<gene>
    <name evidence="4" type="primary">ybgF</name>
    <name evidence="1" type="synonym">cpoB</name>
    <name evidence="5" type="ORF">GA0071312_3779</name>
    <name evidence="4" type="ORF">HLUCCO17_00245</name>
</gene>
<comment type="caution">
    <text evidence="4">The sequence shown here is derived from an EMBL/GenBank/DDBJ whole genome shotgun (WGS) entry which is preliminary data.</text>
</comment>
<comment type="function">
    <text evidence="1">Mediates coordination of peptidoglycan synthesis and outer membrane constriction during cell division.</text>
</comment>
<dbReference type="InterPro" id="IPR014162">
    <property type="entry name" value="CpoB_C"/>
</dbReference>
<dbReference type="SUPFAM" id="SSF48452">
    <property type="entry name" value="TPR-like"/>
    <property type="match status" value="1"/>
</dbReference>